<accession>A0ABT3NTY2</accession>
<evidence type="ECO:0000256" key="1">
    <source>
        <dbReference type="SAM" id="MobiDB-lite"/>
    </source>
</evidence>
<protein>
    <submittedName>
        <fullName evidence="2">Uncharacterized protein</fullName>
    </submittedName>
</protein>
<proteinExistence type="predicted"/>
<sequence>MPLADAASEGASLDAFLPLAGSERWRARMAELAARMRSGTLAARAAQRRHALELTLARLSARRPATPAEQRLAALAGEAVALDAALEEEPRRRLRAMIQGGLEGAGTLVPLLHLLRTAATFRARGFEVRHDGLLFGASYDLLVRREHAVAEVACETLSAEAGRPVHKGVFAALVDRVNPELQTWLAAHPGRYVLKMTLPEGLAEPGGIAALHERIAAMLATEKRHHSEADVLLKLDPLVLAGAQAAGALPERLRQQFGAEAHLAVTGDAQSGSVLVMAARAGQGNEVAAAAARHLRDAAWTRLTGRQPGILSLFLDDLDGAEWRDLCVSLELEGECRRFLTTEEAKRVVAVTCATRHEMLGLPGAAPEGELRFRNPSHPSAKSPGLEPAILSSV</sequence>
<dbReference type="EMBL" id="JAPFQI010000003">
    <property type="protein sequence ID" value="MCW8085343.1"/>
    <property type="molecule type" value="Genomic_DNA"/>
</dbReference>
<feature type="region of interest" description="Disordered" evidence="1">
    <location>
        <begin position="374"/>
        <end position="394"/>
    </location>
</feature>
<name>A0ABT3NTY2_9PROT</name>
<organism evidence="2 3">
    <name type="scientific">Sabulicella glaciei</name>
    <dbReference type="NCBI Taxonomy" id="2984948"/>
    <lineage>
        <taxon>Bacteria</taxon>
        <taxon>Pseudomonadati</taxon>
        <taxon>Pseudomonadota</taxon>
        <taxon>Alphaproteobacteria</taxon>
        <taxon>Acetobacterales</taxon>
        <taxon>Acetobacteraceae</taxon>
        <taxon>Sabulicella</taxon>
    </lineage>
</organism>
<reference evidence="2 3" key="1">
    <citation type="submission" date="2022-10" db="EMBL/GenBank/DDBJ databases">
        <title>Roseococcus glaciei nov., sp. nov., isolated from glacier.</title>
        <authorList>
            <person name="Liu Q."/>
            <person name="Xin Y.-H."/>
        </authorList>
    </citation>
    <scope>NUCLEOTIDE SEQUENCE [LARGE SCALE GENOMIC DNA]</scope>
    <source>
        <strain evidence="2 3">MDT2-1-1</strain>
    </source>
</reference>
<gene>
    <name evidence="2" type="ORF">OF850_06880</name>
</gene>
<evidence type="ECO:0000313" key="3">
    <source>
        <dbReference type="Proteomes" id="UP001526430"/>
    </source>
</evidence>
<dbReference type="RefSeq" id="WP_301589225.1">
    <property type="nucleotide sequence ID" value="NZ_JAPFQI010000003.1"/>
</dbReference>
<comment type="caution">
    <text evidence="2">The sequence shown here is derived from an EMBL/GenBank/DDBJ whole genome shotgun (WGS) entry which is preliminary data.</text>
</comment>
<evidence type="ECO:0000313" key="2">
    <source>
        <dbReference type="EMBL" id="MCW8085343.1"/>
    </source>
</evidence>
<dbReference type="Proteomes" id="UP001526430">
    <property type="component" value="Unassembled WGS sequence"/>
</dbReference>
<keyword evidence="3" id="KW-1185">Reference proteome</keyword>